<comment type="function">
    <text evidence="5">This is one of the proteins that binds to the 5S RNA in the ribosome where it forms part of the central protuberance.</text>
</comment>
<dbReference type="Pfam" id="PF01386">
    <property type="entry name" value="Ribosomal_L25p"/>
    <property type="match status" value="1"/>
</dbReference>
<dbReference type="SUPFAM" id="SSF50715">
    <property type="entry name" value="Ribosomal protein L25-like"/>
    <property type="match status" value="1"/>
</dbReference>
<evidence type="ECO:0000256" key="4">
    <source>
        <dbReference type="ARBA" id="ARBA00023274"/>
    </source>
</evidence>
<dbReference type="PANTHER" id="PTHR33284">
    <property type="entry name" value="RIBOSOMAL PROTEIN L25/GLN-TRNA SYNTHETASE, ANTI-CODON-BINDING DOMAIN-CONTAINING PROTEIN"/>
    <property type="match status" value="1"/>
</dbReference>
<dbReference type="Gene3D" id="2.40.240.10">
    <property type="entry name" value="Ribosomal Protein L25, Chain P"/>
    <property type="match status" value="1"/>
</dbReference>
<keyword evidence="4 5" id="KW-0687">Ribonucleoprotein</keyword>
<dbReference type="InterPro" id="IPR020930">
    <property type="entry name" value="Ribosomal_uL5_bac-type"/>
</dbReference>
<organism evidence="8 9">
    <name type="scientific">Conyzicola nivalis</name>
    <dbReference type="NCBI Taxonomy" id="1477021"/>
    <lineage>
        <taxon>Bacteria</taxon>
        <taxon>Bacillati</taxon>
        <taxon>Actinomycetota</taxon>
        <taxon>Actinomycetes</taxon>
        <taxon>Micrococcales</taxon>
        <taxon>Microbacteriaceae</taxon>
        <taxon>Conyzicola</taxon>
    </lineage>
</organism>
<dbReference type="InterPro" id="IPR037121">
    <property type="entry name" value="Ribosomal_bL25_C"/>
</dbReference>
<dbReference type="InterPro" id="IPR001021">
    <property type="entry name" value="Ribosomal_bL25_long"/>
</dbReference>
<reference evidence="8 9" key="1">
    <citation type="submission" date="2024-06" db="EMBL/GenBank/DDBJ databases">
        <title>Sorghum-associated microbial communities from plants grown in Nebraska, USA.</title>
        <authorList>
            <person name="Schachtman D."/>
        </authorList>
    </citation>
    <scope>NUCLEOTIDE SEQUENCE [LARGE SCALE GENOMIC DNA]</scope>
    <source>
        <strain evidence="8 9">2857</strain>
    </source>
</reference>
<evidence type="ECO:0000256" key="1">
    <source>
        <dbReference type="ARBA" id="ARBA00022730"/>
    </source>
</evidence>
<dbReference type="CDD" id="cd00495">
    <property type="entry name" value="Ribosomal_L25_TL5_CTC"/>
    <property type="match status" value="1"/>
</dbReference>
<dbReference type="InterPro" id="IPR011035">
    <property type="entry name" value="Ribosomal_bL25/Gln-tRNA_synth"/>
</dbReference>
<evidence type="ECO:0000313" key="8">
    <source>
        <dbReference type="EMBL" id="MET4582351.1"/>
    </source>
</evidence>
<dbReference type="Proteomes" id="UP001549257">
    <property type="component" value="Unassembled WGS sequence"/>
</dbReference>
<sequence>MAQAEISNHLVTELRESFGKGAARKIRAVGKIPAVIYGHGTEPQHVTLPGHEVGLILRKSNQILELDIQGKIQLALVKDVQKDPVRQIIEHIDLIVVRKGEKVVIDVPIHLEGEAAPGTTVNQDANTISLEAEATNIPESVVVSIEGAEDGTSIHAKDLVLPKGSSLITDEDTLIVAISIAAEQDLGEEAEAPAAEEAAPAAE</sequence>
<comment type="caution">
    <text evidence="8">The sequence shown here is derived from an EMBL/GenBank/DDBJ whole genome shotgun (WGS) entry which is preliminary data.</text>
</comment>
<dbReference type="InterPro" id="IPR020057">
    <property type="entry name" value="Ribosomal_bL25_b-dom"/>
</dbReference>
<evidence type="ECO:0000256" key="3">
    <source>
        <dbReference type="ARBA" id="ARBA00022980"/>
    </source>
</evidence>
<dbReference type="NCBIfam" id="NF004131">
    <property type="entry name" value="PRK05618.2-1"/>
    <property type="match status" value="1"/>
</dbReference>
<evidence type="ECO:0000313" key="9">
    <source>
        <dbReference type="Proteomes" id="UP001549257"/>
    </source>
</evidence>
<name>A0ABV2QMS5_9MICO</name>
<dbReference type="InterPro" id="IPR029751">
    <property type="entry name" value="Ribosomal_L25_dom"/>
</dbReference>
<proteinExistence type="inferred from homology"/>
<comment type="subunit">
    <text evidence="5">Part of the 50S ribosomal subunit; part of the 5S rRNA/L5/L18/L25 subcomplex. Contacts the 5S rRNA. Binds to the 5S rRNA independently of L5 and L18.</text>
</comment>
<dbReference type="GO" id="GO:0005840">
    <property type="term" value="C:ribosome"/>
    <property type="evidence" value="ECO:0007669"/>
    <property type="project" value="UniProtKB-KW"/>
</dbReference>
<dbReference type="Pfam" id="PF14693">
    <property type="entry name" value="Ribosomal_TL5_C"/>
    <property type="match status" value="1"/>
</dbReference>
<keyword evidence="9" id="KW-1185">Reference proteome</keyword>
<feature type="domain" description="Large ribosomal subunit protein bL25 beta" evidence="7">
    <location>
        <begin position="102"/>
        <end position="180"/>
    </location>
</feature>
<evidence type="ECO:0000259" key="7">
    <source>
        <dbReference type="Pfam" id="PF14693"/>
    </source>
</evidence>
<dbReference type="InterPro" id="IPR020056">
    <property type="entry name" value="Rbsml_bL25/Gln-tRNA_synth_N"/>
</dbReference>
<keyword evidence="3 5" id="KW-0689">Ribosomal protein</keyword>
<dbReference type="EMBL" id="JBEPSJ010000002">
    <property type="protein sequence ID" value="MET4582351.1"/>
    <property type="molecule type" value="Genomic_DNA"/>
</dbReference>
<gene>
    <name evidence="5" type="primary">rplY</name>
    <name evidence="5" type="synonym">ctc</name>
    <name evidence="8" type="ORF">ABIE21_001861</name>
</gene>
<evidence type="ECO:0000259" key="6">
    <source>
        <dbReference type="Pfam" id="PF01386"/>
    </source>
</evidence>
<protein>
    <recommendedName>
        <fullName evidence="5">Large ribosomal subunit protein bL25</fullName>
    </recommendedName>
    <alternativeName>
        <fullName evidence="5">General stress protein CTC</fullName>
    </alternativeName>
</protein>
<evidence type="ECO:0000256" key="2">
    <source>
        <dbReference type="ARBA" id="ARBA00022884"/>
    </source>
</evidence>
<accession>A0ABV2QMS5</accession>
<dbReference type="NCBIfam" id="TIGR00731">
    <property type="entry name" value="bL25_bact_ctc"/>
    <property type="match status" value="1"/>
</dbReference>
<feature type="domain" description="Large ribosomal subunit protein bL25 L25" evidence="6">
    <location>
        <begin position="12"/>
        <end position="94"/>
    </location>
</feature>
<dbReference type="PANTHER" id="PTHR33284:SF1">
    <property type="entry name" value="RIBOSOMAL PROTEIN L25_GLN-TRNA SYNTHETASE, ANTI-CODON-BINDING DOMAIN-CONTAINING PROTEIN"/>
    <property type="match status" value="1"/>
</dbReference>
<dbReference type="Gene3D" id="2.170.120.20">
    <property type="entry name" value="Ribosomal protein L25, beta domain"/>
    <property type="match status" value="1"/>
</dbReference>
<keyword evidence="2 5" id="KW-0694">RNA-binding</keyword>
<comment type="similarity">
    <text evidence="5">Belongs to the bacterial ribosomal protein bL25 family. CTC subfamily.</text>
</comment>
<evidence type="ECO:0000256" key="5">
    <source>
        <dbReference type="HAMAP-Rule" id="MF_01334"/>
    </source>
</evidence>
<keyword evidence="1 5" id="KW-0699">rRNA-binding</keyword>
<dbReference type="HAMAP" id="MF_01334">
    <property type="entry name" value="Ribosomal_bL25_CTC"/>
    <property type="match status" value="1"/>
</dbReference>
<dbReference type="RefSeq" id="WP_354024545.1">
    <property type="nucleotide sequence ID" value="NZ_JBEPSJ010000002.1"/>
</dbReference>